<protein>
    <recommendedName>
        <fullName evidence="4">Carboxylic ester hydrolase</fullName>
    </recommendedName>
</protein>
<evidence type="ECO:0000313" key="3">
    <source>
        <dbReference type="Proteomes" id="UP000663832"/>
    </source>
</evidence>
<comment type="caution">
    <text evidence="2">The sequence shown here is derived from an EMBL/GenBank/DDBJ whole genome shotgun (WGS) entry which is preliminary data.</text>
</comment>
<reference evidence="2" key="1">
    <citation type="submission" date="2021-02" db="EMBL/GenBank/DDBJ databases">
        <authorList>
            <person name="Nowell W R."/>
        </authorList>
    </citation>
    <scope>NUCLEOTIDE SEQUENCE</scope>
</reference>
<dbReference type="SUPFAM" id="SSF53474">
    <property type="entry name" value="alpha/beta-Hydrolases"/>
    <property type="match status" value="1"/>
</dbReference>
<keyword evidence="3" id="KW-1185">Reference proteome</keyword>
<dbReference type="EMBL" id="CAJNOM010000466">
    <property type="protein sequence ID" value="CAF1453438.1"/>
    <property type="molecule type" value="Genomic_DNA"/>
</dbReference>
<name>A0A815PR82_9BILA</name>
<gene>
    <name evidence="2" type="ORF">QVE165_LOCUS40447</name>
</gene>
<evidence type="ECO:0000313" key="2">
    <source>
        <dbReference type="EMBL" id="CAF1453438.1"/>
    </source>
</evidence>
<dbReference type="Proteomes" id="UP000663832">
    <property type="component" value="Unassembled WGS sequence"/>
</dbReference>
<dbReference type="AlphaFoldDB" id="A0A815PR82"/>
<feature type="signal peptide" evidence="1">
    <location>
        <begin position="1"/>
        <end position="17"/>
    </location>
</feature>
<dbReference type="Gene3D" id="3.40.50.1820">
    <property type="entry name" value="alpha/beta hydrolase"/>
    <property type="match status" value="1"/>
</dbReference>
<keyword evidence="1" id="KW-0732">Signal</keyword>
<evidence type="ECO:0008006" key="4">
    <source>
        <dbReference type="Google" id="ProtNLM"/>
    </source>
</evidence>
<feature type="chain" id="PRO_5033058226" description="Carboxylic ester hydrolase" evidence="1">
    <location>
        <begin position="18"/>
        <end position="123"/>
    </location>
</feature>
<dbReference type="InterPro" id="IPR029058">
    <property type="entry name" value="AB_hydrolase_fold"/>
</dbReference>
<evidence type="ECO:0000256" key="1">
    <source>
        <dbReference type="SAM" id="SignalP"/>
    </source>
</evidence>
<accession>A0A815PR82</accession>
<organism evidence="2 3">
    <name type="scientific">Adineta steineri</name>
    <dbReference type="NCBI Taxonomy" id="433720"/>
    <lineage>
        <taxon>Eukaryota</taxon>
        <taxon>Metazoa</taxon>
        <taxon>Spiralia</taxon>
        <taxon>Gnathifera</taxon>
        <taxon>Rotifera</taxon>
        <taxon>Eurotatoria</taxon>
        <taxon>Bdelloidea</taxon>
        <taxon>Adinetida</taxon>
        <taxon>Adinetidae</taxon>
        <taxon>Adineta</taxon>
    </lineage>
</organism>
<sequence>MWTIFYTILLIVSITEAKPRTDVTVSGLSSGGAMTAQLHLVYSSTISGSGVLAGPPYYCAQGSSARGYECLYGPTKLIPVEKLISQLQLYVSAGTADPTSNLKNDPVYIFSGRYDPVVFCRYC</sequence>
<proteinExistence type="predicted"/>
<dbReference type="OrthoDB" id="6020543at2759"/>